<keyword evidence="2 9" id="KW-0678">Repressor</keyword>
<evidence type="ECO:0000256" key="8">
    <source>
        <dbReference type="ARBA" id="ARBA00035241"/>
    </source>
</evidence>
<evidence type="ECO:0000256" key="5">
    <source>
        <dbReference type="ARBA" id="ARBA00022884"/>
    </source>
</evidence>
<dbReference type="PANTHER" id="PTHR36427:SF3">
    <property type="entry name" value="LARGE RIBOSOMAL SUBUNIT PROTEIN UL1M"/>
    <property type="match status" value="1"/>
</dbReference>
<dbReference type="RefSeq" id="WP_303101818.1">
    <property type="nucleotide sequence ID" value="NZ_CP149782.1"/>
</dbReference>
<keyword evidence="5 9" id="KW-0694">RNA-binding</keyword>
<protein>
    <recommendedName>
        <fullName evidence="8 9">Large ribosomal subunit protein uL1</fullName>
    </recommendedName>
</protein>
<evidence type="ECO:0000256" key="10">
    <source>
        <dbReference type="RuleBase" id="RU000659"/>
    </source>
</evidence>
<gene>
    <name evidence="9 11" type="primary">rplA</name>
    <name evidence="11" type="ORF">WDJ50_12150</name>
</gene>
<comment type="function">
    <text evidence="9">Binds directly to 23S rRNA. The L1 stalk is quite mobile in the ribosome, and is involved in E site tRNA release.</text>
</comment>
<sequence length="234" mass="24549">MPKHGKRYRALEGKVDRNKQYSIDEAAALVKEIATAKFDETVEVHFRLGIDPRKSDQNVRGTVALPHGTGRSVRVAVITKGENVQAAEAAGADVVGSDELIERIAGGFMEFDAVVATPDMMAQIGQKLARLLGPRGLLPNPKSGTVGPDVAGMVKGLKAGRIEFRNDKTGVVHAPIGKASFEAGNLSENYQALISALESAKPGTAKGVFLRSAYLTTTMGPSIPLALGSASATA</sequence>
<comment type="similarity">
    <text evidence="1 9 10">Belongs to the universal ribosomal protein uL1 family.</text>
</comment>
<evidence type="ECO:0000256" key="3">
    <source>
        <dbReference type="ARBA" id="ARBA00022730"/>
    </source>
</evidence>
<dbReference type="Gene3D" id="3.30.190.20">
    <property type="match status" value="1"/>
</dbReference>
<keyword evidence="9" id="KW-0820">tRNA-binding</keyword>
<keyword evidence="6 9" id="KW-0689">Ribosomal protein</keyword>
<dbReference type="SUPFAM" id="SSF56808">
    <property type="entry name" value="Ribosomal protein L1"/>
    <property type="match status" value="1"/>
</dbReference>
<dbReference type="FunFam" id="3.40.50.790:FF:000001">
    <property type="entry name" value="50S ribosomal protein L1"/>
    <property type="match status" value="1"/>
</dbReference>
<dbReference type="EMBL" id="CP149782">
    <property type="protein sequence ID" value="WYF44149.1"/>
    <property type="molecule type" value="Genomic_DNA"/>
</dbReference>
<dbReference type="GO" id="GO:0006417">
    <property type="term" value="P:regulation of translation"/>
    <property type="evidence" value="ECO:0007669"/>
    <property type="project" value="UniProtKB-KW"/>
</dbReference>
<dbReference type="InterPro" id="IPR002143">
    <property type="entry name" value="Ribosomal_uL1"/>
</dbReference>
<dbReference type="InterPro" id="IPR023674">
    <property type="entry name" value="Ribosomal_uL1-like"/>
</dbReference>
<dbReference type="PANTHER" id="PTHR36427">
    <property type="entry name" value="54S RIBOSOMAL PROTEIN L1, MITOCHONDRIAL"/>
    <property type="match status" value="1"/>
</dbReference>
<accession>A0AAU6Q1R9</accession>
<evidence type="ECO:0000313" key="11">
    <source>
        <dbReference type="EMBL" id="WYF44149.1"/>
    </source>
</evidence>
<evidence type="ECO:0000256" key="6">
    <source>
        <dbReference type="ARBA" id="ARBA00022980"/>
    </source>
</evidence>
<keyword evidence="3 9" id="KW-0699">rRNA-binding</keyword>
<dbReference type="InterPro" id="IPR023673">
    <property type="entry name" value="Ribosomal_uL1_CS"/>
</dbReference>
<dbReference type="GO" id="GO:0000049">
    <property type="term" value="F:tRNA binding"/>
    <property type="evidence" value="ECO:0007669"/>
    <property type="project" value="UniProtKB-KW"/>
</dbReference>
<reference evidence="11" key="1">
    <citation type="submission" date="2024-03" db="EMBL/GenBank/DDBJ databases">
        <title>Deinococcus weizhi sp. nov., isolated from human skin.</title>
        <authorList>
            <person name="Wei Z."/>
            <person name="Tian F."/>
            <person name="Yang C."/>
            <person name="Xin L.T."/>
            <person name="Wen Z.J."/>
            <person name="Lan K.C."/>
            <person name="Yu L."/>
            <person name="Zhe W."/>
            <person name="Dan F.D."/>
            <person name="Jun W."/>
            <person name="Rui Z."/>
            <person name="Yong X.J."/>
            <person name="Ting Y."/>
            <person name="Wei X."/>
            <person name="Xu Z.G."/>
            <person name="Xin Z."/>
            <person name="Dong F.G."/>
            <person name="Ni X.M."/>
            <person name="Zheng M.G."/>
            <person name="Chun Y."/>
            <person name="Qian W.X."/>
        </authorList>
    </citation>
    <scope>NUCLEOTIDE SEQUENCE</scope>
    <source>
        <strain evidence="11">VB142</strain>
    </source>
</reference>
<evidence type="ECO:0000256" key="1">
    <source>
        <dbReference type="ARBA" id="ARBA00010531"/>
    </source>
</evidence>
<dbReference type="AlphaFoldDB" id="A0AAU6Q1R9"/>
<dbReference type="GO" id="GO:0015934">
    <property type="term" value="C:large ribosomal subunit"/>
    <property type="evidence" value="ECO:0007669"/>
    <property type="project" value="InterPro"/>
</dbReference>
<dbReference type="CDD" id="cd00403">
    <property type="entry name" value="Ribosomal_L1"/>
    <property type="match status" value="1"/>
</dbReference>
<comment type="subunit">
    <text evidence="9">Part of the 50S ribosomal subunit.</text>
</comment>
<dbReference type="Pfam" id="PF00687">
    <property type="entry name" value="Ribosomal_L1"/>
    <property type="match status" value="1"/>
</dbReference>
<name>A0AAU6Q1R9_9DEIO</name>
<dbReference type="PIRSF" id="PIRSF002155">
    <property type="entry name" value="Ribosomal_L1"/>
    <property type="match status" value="1"/>
</dbReference>
<dbReference type="GO" id="GO:0019843">
    <property type="term" value="F:rRNA binding"/>
    <property type="evidence" value="ECO:0007669"/>
    <property type="project" value="UniProtKB-UniRule"/>
</dbReference>
<proteinExistence type="inferred from homology"/>
<evidence type="ECO:0000256" key="2">
    <source>
        <dbReference type="ARBA" id="ARBA00022491"/>
    </source>
</evidence>
<dbReference type="InterPro" id="IPR005878">
    <property type="entry name" value="Ribosom_uL1_bac-type"/>
</dbReference>
<dbReference type="PROSITE" id="PS01199">
    <property type="entry name" value="RIBOSOMAL_L1"/>
    <property type="match status" value="1"/>
</dbReference>
<dbReference type="InterPro" id="IPR028364">
    <property type="entry name" value="Ribosomal_uL1/biogenesis"/>
</dbReference>
<organism evidence="11">
    <name type="scientific">Deinococcus sp. VB142</name>
    <dbReference type="NCBI Taxonomy" id="3112952"/>
    <lineage>
        <taxon>Bacteria</taxon>
        <taxon>Thermotogati</taxon>
        <taxon>Deinococcota</taxon>
        <taxon>Deinococci</taxon>
        <taxon>Deinococcales</taxon>
        <taxon>Deinococcaceae</taxon>
        <taxon>Deinococcus</taxon>
    </lineage>
</organism>
<keyword evidence="4 9" id="KW-0810">Translation regulation</keyword>
<evidence type="ECO:0000256" key="4">
    <source>
        <dbReference type="ARBA" id="ARBA00022845"/>
    </source>
</evidence>
<dbReference type="Gene3D" id="3.40.50.790">
    <property type="match status" value="1"/>
</dbReference>
<comment type="function">
    <text evidence="9">Protein L1 is also a translational repressor protein, it controls the translation of the L11 operon by binding to its mRNA.</text>
</comment>
<dbReference type="NCBIfam" id="TIGR01169">
    <property type="entry name" value="rplA_bact"/>
    <property type="match status" value="1"/>
</dbReference>
<evidence type="ECO:0000256" key="9">
    <source>
        <dbReference type="HAMAP-Rule" id="MF_01318"/>
    </source>
</evidence>
<dbReference type="GO" id="GO:0006412">
    <property type="term" value="P:translation"/>
    <property type="evidence" value="ECO:0007669"/>
    <property type="project" value="UniProtKB-UniRule"/>
</dbReference>
<evidence type="ECO:0000256" key="7">
    <source>
        <dbReference type="ARBA" id="ARBA00023274"/>
    </source>
</evidence>
<keyword evidence="7 9" id="KW-0687">Ribonucleoprotein</keyword>
<dbReference type="GO" id="GO:0003735">
    <property type="term" value="F:structural constituent of ribosome"/>
    <property type="evidence" value="ECO:0007669"/>
    <property type="project" value="InterPro"/>
</dbReference>
<dbReference type="InterPro" id="IPR016095">
    <property type="entry name" value="Ribosomal_uL1_3-a/b-sand"/>
</dbReference>
<dbReference type="HAMAP" id="MF_01318_B">
    <property type="entry name" value="Ribosomal_uL1_B"/>
    <property type="match status" value="1"/>
</dbReference>